<dbReference type="EMBL" id="UGOB01000001">
    <property type="protein sequence ID" value="STX46526.1"/>
    <property type="molecule type" value="Genomic_DNA"/>
</dbReference>
<evidence type="ECO:0000313" key="4">
    <source>
        <dbReference type="Proteomes" id="UP000254476"/>
    </source>
</evidence>
<gene>
    <name evidence="1" type="ORF">Lgra_1340</name>
    <name evidence="2" type="ORF">NCTC12388_03293</name>
</gene>
<protein>
    <submittedName>
        <fullName evidence="2">Uncharacterized protein</fullName>
    </submittedName>
</protein>
<dbReference type="Proteomes" id="UP000254476">
    <property type="component" value="Unassembled WGS sequence"/>
</dbReference>
<reference evidence="2 4" key="2">
    <citation type="submission" date="2018-06" db="EMBL/GenBank/DDBJ databases">
        <authorList>
            <consortium name="Pathogen Informatics"/>
            <person name="Doyle S."/>
        </authorList>
    </citation>
    <scope>NUCLEOTIDE SEQUENCE [LARGE SCALE GENOMIC DNA]</scope>
    <source>
        <strain evidence="2 4">NCTC12388</strain>
    </source>
</reference>
<dbReference type="EMBL" id="LNYE01000020">
    <property type="protein sequence ID" value="KTD11882.1"/>
    <property type="molecule type" value="Genomic_DNA"/>
</dbReference>
<dbReference type="Proteomes" id="UP000054691">
    <property type="component" value="Unassembled WGS sequence"/>
</dbReference>
<name>A0A378JGP8_9GAMM</name>
<keyword evidence="3" id="KW-1185">Reference proteome</keyword>
<accession>A0A378JGP8</accession>
<evidence type="ECO:0000313" key="1">
    <source>
        <dbReference type="EMBL" id="KTD11882.1"/>
    </source>
</evidence>
<evidence type="ECO:0000313" key="3">
    <source>
        <dbReference type="Proteomes" id="UP000054691"/>
    </source>
</evidence>
<evidence type="ECO:0000313" key="2">
    <source>
        <dbReference type="EMBL" id="STX46526.1"/>
    </source>
</evidence>
<dbReference type="AlphaFoldDB" id="A0A378JGP8"/>
<reference evidence="1 3" key="1">
    <citation type="submission" date="2015-11" db="EMBL/GenBank/DDBJ databases">
        <title>Genomic analysis of 38 Legionella species identifies large and diverse effector repertoires.</title>
        <authorList>
            <person name="Burstein D."/>
            <person name="Amaro F."/>
            <person name="Zusman T."/>
            <person name="Lifshitz Z."/>
            <person name="Cohen O."/>
            <person name="Gilbert J.A."/>
            <person name="Pupko T."/>
            <person name="Shuman H.A."/>
            <person name="Segal G."/>
        </authorList>
    </citation>
    <scope>NUCLEOTIDE SEQUENCE [LARGE SCALE GENOMIC DNA]</scope>
    <source>
        <strain evidence="1 3">Lyon 8420412</strain>
    </source>
</reference>
<dbReference type="OrthoDB" id="5635383at2"/>
<dbReference type="RefSeq" id="WP_058498487.1">
    <property type="nucleotide sequence ID" value="NZ_CAAAHW010000010.1"/>
</dbReference>
<organism evidence="2 4">
    <name type="scientific">Legionella gratiana</name>
    <dbReference type="NCBI Taxonomy" id="45066"/>
    <lineage>
        <taxon>Bacteria</taxon>
        <taxon>Pseudomonadati</taxon>
        <taxon>Pseudomonadota</taxon>
        <taxon>Gammaproteobacteria</taxon>
        <taxon>Legionellales</taxon>
        <taxon>Legionellaceae</taxon>
        <taxon>Legionella</taxon>
    </lineage>
</organism>
<proteinExistence type="predicted"/>
<sequence>MLKDWQIKFPHSFAQFPNLFIELDFEKQETLSQLLHLIEQTGRGLLDEDTVLHILNNSSYLSELTSLIILISDLKCLNKSMLNHLFTNHFLPDLQESLDVLSNHTIITAEAVTFLFSTRNPQDCVGFMMRALQKGVDLTGLLNYLSRHVALEGLNRAITLFDLSSFSYRKEHFSVFCVITEILANPLCQTIFDARWRSFSDYTIISEPLSATDADEIIRQLIDVVDEETRIRTFFDFFASFRPFPPSQKYMVDVNISDKVTAALTNYCKSIIAAIANDEDSLQVREAIATLRKKGGNKIIFDKIKYEIASDVESEDLYSMRTYDDLMDEIWVTLNQPQLHLETFDDKLHKGRRYPSFFTEALRQQSFRMDTVSQDMMDIEQKDKTDNVPM</sequence>